<organism evidence="1 2">
    <name type="scientific">Candidatus Ozemobacter sibiricus</name>
    <dbReference type="NCBI Taxonomy" id="2268124"/>
    <lineage>
        <taxon>Bacteria</taxon>
        <taxon>Candidatus Ozemobacteria</taxon>
        <taxon>Candidatus Ozemobacterales</taxon>
        <taxon>Candidatus Ozemobacteraceae</taxon>
        <taxon>Candidatus Ozemobacter</taxon>
    </lineage>
</organism>
<evidence type="ECO:0000313" key="1">
    <source>
        <dbReference type="EMBL" id="RCK79147.1"/>
    </source>
</evidence>
<name>A0A367ZMR2_9BACT</name>
<accession>A0A367ZMR2</accession>
<gene>
    <name evidence="1" type="ORF">OZSIB_0261</name>
</gene>
<dbReference type="Proteomes" id="UP000252355">
    <property type="component" value="Unassembled WGS sequence"/>
</dbReference>
<dbReference type="EMBL" id="QOQW01000015">
    <property type="protein sequence ID" value="RCK79147.1"/>
    <property type="molecule type" value="Genomic_DNA"/>
</dbReference>
<protein>
    <submittedName>
        <fullName evidence="1">Uncharacterized protein</fullName>
    </submittedName>
</protein>
<comment type="caution">
    <text evidence="1">The sequence shown here is derived from an EMBL/GenBank/DDBJ whole genome shotgun (WGS) entry which is preliminary data.</text>
</comment>
<sequence>MQELVLVPGKMTQEGSSDMDILFASAKGTGISGGWIENQQGVKLPGSDLLFESVTGRYERLLTRTTDGFPPGTYVLKYLQGGETKEYKPHPLSWTVLPRFPSAPVKMWDAFSRTLTVQFSPIPGAAVRYFLRLYNPNTGVLRKETFDTAGTEIREYVPDSGELQVMLVGDIREGDSLKARILHFFQPSPF</sequence>
<dbReference type="AlphaFoldDB" id="A0A367ZMR2"/>
<reference evidence="1 2" key="1">
    <citation type="submission" date="2018-05" db="EMBL/GenBank/DDBJ databases">
        <title>A metagenomic window into the 2 km-deep terrestrial subsurface aquifer revealed taxonomically and functionally diverse microbial community comprising novel uncultured bacterial lineages.</title>
        <authorList>
            <person name="Kadnikov V.V."/>
            <person name="Mardanov A.V."/>
            <person name="Beletsky A.V."/>
            <person name="Banks D."/>
            <person name="Pimenov N.V."/>
            <person name="Frank Y.A."/>
            <person name="Karnachuk O.V."/>
            <person name="Ravin N.V."/>
        </authorList>
    </citation>
    <scope>NUCLEOTIDE SEQUENCE [LARGE SCALE GENOMIC DNA]</scope>
    <source>
        <strain evidence="1">BY5</strain>
    </source>
</reference>
<evidence type="ECO:0000313" key="2">
    <source>
        <dbReference type="Proteomes" id="UP000252355"/>
    </source>
</evidence>
<proteinExistence type="predicted"/>